<accession>A0ABX3A0X0</accession>
<dbReference type="PANTHER" id="PTHR35564">
    <property type="match status" value="1"/>
</dbReference>
<dbReference type="EMBL" id="MDTU01000001">
    <property type="protein sequence ID" value="ODN42514.1"/>
    <property type="molecule type" value="Genomic_DNA"/>
</dbReference>
<dbReference type="InterPro" id="IPR010732">
    <property type="entry name" value="T6SS_TssG-like"/>
</dbReference>
<organism evidence="1 2">
    <name type="scientific">Piscirickettsia litoralis</name>
    <dbReference type="NCBI Taxonomy" id="1891921"/>
    <lineage>
        <taxon>Bacteria</taxon>
        <taxon>Pseudomonadati</taxon>
        <taxon>Pseudomonadota</taxon>
        <taxon>Gammaproteobacteria</taxon>
        <taxon>Thiotrichales</taxon>
        <taxon>Piscirickettsiaceae</taxon>
        <taxon>Piscirickettsia</taxon>
    </lineage>
</organism>
<evidence type="ECO:0000313" key="2">
    <source>
        <dbReference type="Proteomes" id="UP000094329"/>
    </source>
</evidence>
<dbReference type="Pfam" id="PF06996">
    <property type="entry name" value="T6SS_TssG"/>
    <property type="match status" value="1"/>
</dbReference>
<name>A0ABX3A0X0_9GAMM</name>
<sequence>MASLIAAGKSKASMCFFIKSLFSFESVSFEDFILSYVDIGHEFRACLGLRNSSLQVDSYIGSKKKSYQSMVYINIICKNSEDFYPGAQLTAYLFKVIKQLIRSPVSFEVYMTDSKNSCNQAKLGVRKTALGWNSVIFSNENEGGRAIKKKLILKAR</sequence>
<protein>
    <submittedName>
        <fullName evidence="1">Uncharacterized protein</fullName>
    </submittedName>
</protein>
<reference evidence="1 2" key="1">
    <citation type="submission" date="2016-08" db="EMBL/GenBank/DDBJ databases">
        <title>Draft genome sequence of Candidatus Piscirickettsia litoralis, from seawater.</title>
        <authorList>
            <person name="Wan X."/>
            <person name="Lee A.J."/>
            <person name="Hou S."/>
            <person name="Donachie S.P."/>
        </authorList>
    </citation>
    <scope>NUCLEOTIDE SEQUENCE [LARGE SCALE GENOMIC DNA]</scope>
    <source>
        <strain evidence="1 2">Y2</strain>
    </source>
</reference>
<dbReference type="PANTHER" id="PTHR35564:SF4">
    <property type="entry name" value="CYTOPLASMIC PROTEIN"/>
    <property type="match status" value="1"/>
</dbReference>
<proteinExistence type="predicted"/>
<dbReference type="Proteomes" id="UP000094329">
    <property type="component" value="Unassembled WGS sequence"/>
</dbReference>
<comment type="caution">
    <text evidence="1">The sequence shown here is derived from an EMBL/GenBank/DDBJ whole genome shotgun (WGS) entry which is preliminary data.</text>
</comment>
<keyword evidence="2" id="KW-1185">Reference proteome</keyword>
<evidence type="ECO:0000313" key="1">
    <source>
        <dbReference type="EMBL" id="ODN42514.1"/>
    </source>
</evidence>
<dbReference type="RefSeq" id="WP_069312311.1">
    <property type="nucleotide sequence ID" value="NZ_MDTU01000001.1"/>
</dbReference>
<gene>
    <name evidence="1" type="ORF">BGC07_05720</name>
</gene>